<dbReference type="Proteomes" id="UP000029964">
    <property type="component" value="Unassembled WGS sequence"/>
</dbReference>
<sequence>MLFTRLGSLAALTSAATASPSFANSNWRRNPPAAAAPHVPVAVPGHGNNSASLVNGISYITRWETETLRITLPHPGAGGAVAAPHVQTTTVHETETVHVTQPPHVVHVTVTETKVDVKTEEKIETKEVEKLVTSVVEKPITVVQTSVVEKPVVKTSIVEKPVIKTSVVEKPVTVTETSVSQKEVEKLVTSTITSIHTSVVEKPVVKTSVVEKPVTVVHTSVVEKPVVSHVTVEHTVTAPAPHPVTETVHVTAPAAACEVPHQQPPHEVADPHAIELPVGGHVPVEVPVHEPPVEGHVPVEAPAHEQPADEHVPPAEGGNGTLPNGTAVLTPGRRAVVKRW</sequence>
<feature type="compositionally biased region" description="Basic and acidic residues" evidence="1">
    <location>
        <begin position="303"/>
        <end position="313"/>
    </location>
</feature>
<evidence type="ECO:0000313" key="4">
    <source>
        <dbReference type="Proteomes" id="UP000029964"/>
    </source>
</evidence>
<feature type="signal peptide" evidence="2">
    <location>
        <begin position="1"/>
        <end position="18"/>
    </location>
</feature>
<evidence type="ECO:0000256" key="1">
    <source>
        <dbReference type="SAM" id="MobiDB-lite"/>
    </source>
</evidence>
<accession>A0A086SWD7</accession>
<name>A0A086SWD7_HAPC1</name>
<dbReference type="STRING" id="857340.A0A086SWD7"/>
<dbReference type="EMBL" id="JPKY01000129">
    <property type="protein sequence ID" value="KFH41419.1"/>
    <property type="molecule type" value="Genomic_DNA"/>
</dbReference>
<keyword evidence="4" id="KW-1185">Reference proteome</keyword>
<proteinExistence type="predicted"/>
<evidence type="ECO:0008006" key="5">
    <source>
        <dbReference type="Google" id="ProtNLM"/>
    </source>
</evidence>
<evidence type="ECO:0000256" key="2">
    <source>
        <dbReference type="SAM" id="SignalP"/>
    </source>
</evidence>
<keyword evidence="2" id="KW-0732">Signal</keyword>
<dbReference type="AlphaFoldDB" id="A0A086SWD7"/>
<dbReference type="OrthoDB" id="5106427at2759"/>
<feature type="region of interest" description="Disordered" evidence="1">
    <location>
        <begin position="303"/>
        <end position="328"/>
    </location>
</feature>
<feature type="chain" id="PRO_5001815165" description="Zonadhesin-like protein" evidence="2">
    <location>
        <begin position="19"/>
        <end position="340"/>
    </location>
</feature>
<organism evidence="3 4">
    <name type="scientific">Hapsidospora chrysogenum (strain ATCC 11550 / CBS 779.69 / DSM 880 / IAM 14645 / JCM 23072 / IMI 49137)</name>
    <name type="common">Acremonium chrysogenum</name>
    <dbReference type="NCBI Taxonomy" id="857340"/>
    <lineage>
        <taxon>Eukaryota</taxon>
        <taxon>Fungi</taxon>
        <taxon>Dikarya</taxon>
        <taxon>Ascomycota</taxon>
        <taxon>Pezizomycotina</taxon>
        <taxon>Sordariomycetes</taxon>
        <taxon>Hypocreomycetidae</taxon>
        <taxon>Hypocreales</taxon>
        <taxon>Bionectriaceae</taxon>
        <taxon>Hapsidospora</taxon>
    </lineage>
</organism>
<comment type="caution">
    <text evidence="3">The sequence shown here is derived from an EMBL/GenBank/DDBJ whole genome shotgun (WGS) entry which is preliminary data.</text>
</comment>
<protein>
    <recommendedName>
        <fullName evidence="5">Zonadhesin-like protein</fullName>
    </recommendedName>
</protein>
<dbReference type="HOGENOM" id="CLU_816276_0_0_1"/>
<reference evidence="4" key="1">
    <citation type="journal article" date="2014" name="Genome Announc.">
        <title>Genome sequence and annotation of Acremonium chrysogenum, producer of the beta-lactam antibiotic cephalosporin C.</title>
        <authorList>
            <person name="Terfehr D."/>
            <person name="Dahlmann T.A."/>
            <person name="Specht T."/>
            <person name="Zadra I."/>
            <person name="Kuernsteiner H."/>
            <person name="Kueck U."/>
        </authorList>
    </citation>
    <scope>NUCLEOTIDE SEQUENCE [LARGE SCALE GENOMIC DNA]</scope>
    <source>
        <strain evidence="4">ATCC 11550 / CBS 779.69 / DSM 880 / IAM 14645 / JCM 23072 / IMI 49137</strain>
    </source>
</reference>
<gene>
    <name evidence="3" type="ORF">ACRE_078490</name>
</gene>
<evidence type="ECO:0000313" key="3">
    <source>
        <dbReference type="EMBL" id="KFH41419.1"/>
    </source>
</evidence>